<protein>
    <submittedName>
        <fullName evidence="6">Protein containing DUF62</fullName>
    </submittedName>
</protein>
<feature type="domain" description="S-adenosyl-l-methionine hydroxide adenosyltransferase C-terminal" evidence="5">
    <location>
        <begin position="181"/>
        <end position="266"/>
    </location>
</feature>
<dbReference type="Pfam" id="PF20257">
    <property type="entry name" value="SAM_HAT_C"/>
    <property type="match status" value="1"/>
</dbReference>
<evidence type="ECO:0000256" key="1">
    <source>
        <dbReference type="ARBA" id="ARBA00022691"/>
    </source>
</evidence>
<evidence type="ECO:0000256" key="3">
    <source>
        <dbReference type="SAM" id="MobiDB-lite"/>
    </source>
</evidence>
<evidence type="ECO:0000259" key="4">
    <source>
        <dbReference type="Pfam" id="PF01887"/>
    </source>
</evidence>
<reference evidence="6" key="1">
    <citation type="submission" date="2013-08" db="EMBL/GenBank/DDBJ databases">
        <authorList>
            <person name="Mendez C."/>
            <person name="Richter M."/>
            <person name="Ferrer M."/>
            <person name="Sanchez J."/>
        </authorList>
    </citation>
    <scope>NUCLEOTIDE SEQUENCE</scope>
</reference>
<dbReference type="Gene3D" id="3.40.50.10790">
    <property type="entry name" value="S-adenosyl-l-methionine hydroxide adenosyltransferase, N-terminal"/>
    <property type="match status" value="1"/>
</dbReference>
<comment type="similarity">
    <text evidence="2">Belongs to the SAM hydrolase / SAM-dependent halogenase family.</text>
</comment>
<dbReference type="InterPro" id="IPR023228">
    <property type="entry name" value="SAM_OH_AdoTrfase_N_sf"/>
</dbReference>
<comment type="caution">
    <text evidence="6">The sequence shown here is derived from an EMBL/GenBank/DDBJ whole genome shotgun (WGS) entry which is preliminary data.</text>
</comment>
<organism evidence="6">
    <name type="scientific">mine drainage metagenome</name>
    <dbReference type="NCBI Taxonomy" id="410659"/>
    <lineage>
        <taxon>unclassified sequences</taxon>
        <taxon>metagenomes</taxon>
        <taxon>ecological metagenomes</taxon>
    </lineage>
</organism>
<feature type="region of interest" description="Disordered" evidence="3">
    <location>
        <begin position="157"/>
        <end position="178"/>
    </location>
</feature>
<dbReference type="InterPro" id="IPR046470">
    <property type="entry name" value="SAM_HAT_C"/>
</dbReference>
<dbReference type="AlphaFoldDB" id="T1BW83"/>
<evidence type="ECO:0000313" key="6">
    <source>
        <dbReference type="EMBL" id="EQD57434.1"/>
    </source>
</evidence>
<feature type="domain" description="S-adenosyl-l-methionine hydroxide adenosyltransferase N-terminal" evidence="4">
    <location>
        <begin position="14"/>
        <end position="159"/>
    </location>
</feature>
<sequence>MTPRGGVGLRPRPITLSSDIGWAYAAQMKAAIYRRIPRATIVDLAHDLPPHGVTEAAFVVRAMAARFPAGTVHVVVVDPGVGGRRAPVAVACADGSFVVGPDNGVLVPLAEALGRPVAVRLDPDRVAFGPRVGSTFDGRDLFAPAAARLAAGEPLAGLGSPHRLRPGPLPTPRRAPSGAAGTVVHVDRFGNLVTDLPGAWVPAELPAISLRFGRRAPRTVPWGTSYERIGRGRLGALVSSFGTVEIAIAEGNAAGRLHLAAGTAVRLTWTTAAAAHATETVNRPRSVRGARR</sequence>
<dbReference type="PANTHER" id="PTHR35092">
    <property type="entry name" value="CHLORINASE MJ1651"/>
    <property type="match status" value="1"/>
</dbReference>
<proteinExistence type="inferred from homology"/>
<evidence type="ECO:0000259" key="5">
    <source>
        <dbReference type="Pfam" id="PF20257"/>
    </source>
</evidence>
<evidence type="ECO:0000256" key="2">
    <source>
        <dbReference type="ARBA" id="ARBA00024035"/>
    </source>
</evidence>
<dbReference type="SUPFAM" id="SSF101852">
    <property type="entry name" value="Bacterial fluorinating enzyme, C-terminal domain"/>
    <property type="match status" value="1"/>
</dbReference>
<dbReference type="InterPro" id="IPR023227">
    <property type="entry name" value="SAM_OH_AdoTrfase_C_sf"/>
</dbReference>
<gene>
    <name evidence="6" type="ORF">B2A_04803</name>
</gene>
<name>T1BW83_9ZZZZ</name>
<reference evidence="6" key="2">
    <citation type="journal article" date="2014" name="ISME J.">
        <title>Microbial stratification in low pH oxic and suboxic macroscopic growths along an acid mine drainage.</title>
        <authorList>
            <person name="Mendez-Garcia C."/>
            <person name="Mesa V."/>
            <person name="Sprenger R.R."/>
            <person name="Richter M."/>
            <person name="Diez M.S."/>
            <person name="Solano J."/>
            <person name="Bargiela R."/>
            <person name="Golyshina O.V."/>
            <person name="Manteca A."/>
            <person name="Ramos J.L."/>
            <person name="Gallego J.R."/>
            <person name="Llorente I."/>
            <person name="Martins Dos Santos V.A."/>
            <person name="Jensen O.N."/>
            <person name="Pelaez A.I."/>
            <person name="Sanchez J."/>
            <person name="Ferrer M."/>
        </authorList>
    </citation>
    <scope>NUCLEOTIDE SEQUENCE</scope>
</reference>
<dbReference type="InterPro" id="IPR002747">
    <property type="entry name" value="SAM_OH_AdoTrfase"/>
</dbReference>
<keyword evidence="1" id="KW-0949">S-adenosyl-L-methionine</keyword>
<dbReference type="Pfam" id="PF01887">
    <property type="entry name" value="SAM_HAT_N"/>
    <property type="match status" value="1"/>
</dbReference>
<dbReference type="InterPro" id="IPR046469">
    <property type="entry name" value="SAM_HAT_N"/>
</dbReference>
<dbReference type="EMBL" id="AUZZ01003260">
    <property type="protein sequence ID" value="EQD57434.1"/>
    <property type="molecule type" value="Genomic_DNA"/>
</dbReference>
<dbReference type="Gene3D" id="2.40.30.90">
    <property type="entry name" value="Bacterial fluorinating enzyme like"/>
    <property type="match status" value="1"/>
</dbReference>
<accession>T1BW83</accession>
<dbReference type="PANTHER" id="PTHR35092:SF1">
    <property type="entry name" value="CHLORINASE MJ1651"/>
    <property type="match status" value="1"/>
</dbReference>
<dbReference type="SUPFAM" id="SSF102522">
    <property type="entry name" value="Bacterial fluorinating enzyme, N-terminal domain"/>
    <property type="match status" value="1"/>
</dbReference>
<dbReference type="PIRSF" id="PIRSF006779">
    <property type="entry name" value="UCP006779"/>
    <property type="match status" value="1"/>
</dbReference>